<accession>A0A859QWB9</accession>
<dbReference type="RefSeq" id="WP_180941169.1">
    <property type="nucleotide sequence ID" value="NZ_CP041238.1"/>
</dbReference>
<keyword evidence="5" id="KW-1185">Reference proteome</keyword>
<evidence type="ECO:0000256" key="2">
    <source>
        <dbReference type="ARBA" id="ARBA00023125"/>
    </source>
</evidence>
<keyword evidence="3" id="KW-0804">Transcription</keyword>
<dbReference type="KEGG" id="emx:FKV68_09245"/>
<proteinExistence type="predicted"/>
<dbReference type="InterPro" id="IPR051081">
    <property type="entry name" value="HTH_MetalResp_TranReg"/>
</dbReference>
<dbReference type="GO" id="GO:0003700">
    <property type="term" value="F:DNA-binding transcription factor activity"/>
    <property type="evidence" value="ECO:0007669"/>
    <property type="project" value="InterPro"/>
</dbReference>
<dbReference type="SUPFAM" id="SSF46785">
    <property type="entry name" value="Winged helix' DNA-binding domain"/>
    <property type="match status" value="1"/>
</dbReference>
<dbReference type="Gene3D" id="1.10.10.10">
    <property type="entry name" value="Winged helix-like DNA-binding domain superfamily/Winged helix DNA-binding domain"/>
    <property type="match status" value="1"/>
</dbReference>
<reference evidence="4 5" key="1">
    <citation type="submission" date="2019-06" db="EMBL/GenBank/DDBJ databases">
        <title>Complete genome sequence of Ensifer mexicanus ITTG R7 isolated from nodules of Acacia angustissima (Mill.) Kuntze.</title>
        <authorList>
            <person name="Rincon-Rosales R."/>
            <person name="Rogel M.A."/>
            <person name="Guerrero G."/>
            <person name="Rincon-Molina C.I."/>
            <person name="Lopez-Lopez A."/>
            <person name="Martinez-Romero E."/>
        </authorList>
    </citation>
    <scope>NUCLEOTIDE SEQUENCE [LARGE SCALE GENOMIC DNA]</scope>
    <source>
        <strain evidence="4 5">ITTG R7</strain>
    </source>
</reference>
<dbReference type="PANTHER" id="PTHR33154:SF32">
    <property type="entry name" value="TRANSCRIPTIONAL REGULATORY PROTEIN"/>
    <property type="match status" value="1"/>
</dbReference>
<evidence type="ECO:0000313" key="5">
    <source>
        <dbReference type="Proteomes" id="UP000510721"/>
    </source>
</evidence>
<dbReference type="Proteomes" id="UP000510721">
    <property type="component" value="Chromosome"/>
</dbReference>
<dbReference type="AlphaFoldDB" id="A0A859QWB9"/>
<dbReference type="SMART" id="SM00418">
    <property type="entry name" value="HTH_ARSR"/>
    <property type="match status" value="1"/>
</dbReference>
<protein>
    <submittedName>
        <fullName evidence="4">Winged helix-turn-helix transcriptional regulator</fullName>
    </submittedName>
</protein>
<dbReference type="InterPro" id="IPR036390">
    <property type="entry name" value="WH_DNA-bd_sf"/>
</dbReference>
<dbReference type="EMBL" id="CP041238">
    <property type="protein sequence ID" value="QLL61618.1"/>
    <property type="molecule type" value="Genomic_DNA"/>
</dbReference>
<dbReference type="CDD" id="cd00090">
    <property type="entry name" value="HTH_ARSR"/>
    <property type="match status" value="1"/>
</dbReference>
<dbReference type="InterPro" id="IPR036388">
    <property type="entry name" value="WH-like_DNA-bd_sf"/>
</dbReference>
<evidence type="ECO:0000256" key="1">
    <source>
        <dbReference type="ARBA" id="ARBA00023015"/>
    </source>
</evidence>
<dbReference type="PROSITE" id="PS50987">
    <property type="entry name" value="HTH_ARSR_2"/>
    <property type="match status" value="1"/>
</dbReference>
<name>A0A859QWB9_9HYPH</name>
<sequence>MEDDFVDKVSALANGNRLQILEWLKNPSAYFGPEHPVDEAEGVCGLYIAEKLGVTPATASVHLKILTAAGFVQPLRIGKYTYFKRVETAFSELADAMRSI</sequence>
<dbReference type="Pfam" id="PF01022">
    <property type="entry name" value="HTH_5"/>
    <property type="match status" value="1"/>
</dbReference>
<organism evidence="4 5">
    <name type="scientific">Sinorhizobium mexicanum</name>
    <dbReference type="NCBI Taxonomy" id="375549"/>
    <lineage>
        <taxon>Bacteria</taxon>
        <taxon>Pseudomonadati</taxon>
        <taxon>Pseudomonadota</taxon>
        <taxon>Alphaproteobacteria</taxon>
        <taxon>Hyphomicrobiales</taxon>
        <taxon>Rhizobiaceae</taxon>
        <taxon>Sinorhizobium/Ensifer group</taxon>
        <taxon>Sinorhizobium</taxon>
    </lineage>
</organism>
<keyword evidence="1" id="KW-0805">Transcription regulation</keyword>
<evidence type="ECO:0000256" key="3">
    <source>
        <dbReference type="ARBA" id="ARBA00023163"/>
    </source>
</evidence>
<dbReference type="InterPro" id="IPR001845">
    <property type="entry name" value="HTH_ArsR_DNA-bd_dom"/>
</dbReference>
<keyword evidence="2" id="KW-0238">DNA-binding</keyword>
<dbReference type="InterPro" id="IPR011991">
    <property type="entry name" value="ArsR-like_HTH"/>
</dbReference>
<evidence type="ECO:0000313" key="4">
    <source>
        <dbReference type="EMBL" id="QLL61618.1"/>
    </source>
</evidence>
<gene>
    <name evidence="4" type="ORF">FKV68_09245</name>
</gene>
<dbReference type="GO" id="GO:0003677">
    <property type="term" value="F:DNA binding"/>
    <property type="evidence" value="ECO:0007669"/>
    <property type="project" value="UniProtKB-KW"/>
</dbReference>
<dbReference type="PANTHER" id="PTHR33154">
    <property type="entry name" value="TRANSCRIPTIONAL REGULATOR, ARSR FAMILY"/>
    <property type="match status" value="1"/>
</dbReference>